<dbReference type="Gene3D" id="1.20.1280.50">
    <property type="match status" value="1"/>
</dbReference>
<evidence type="ECO:0000259" key="2">
    <source>
        <dbReference type="Pfam" id="PF03478"/>
    </source>
</evidence>
<dbReference type="AlphaFoldDB" id="A0AAW1M7D7"/>
<dbReference type="Proteomes" id="UP001443914">
    <property type="component" value="Unassembled WGS sequence"/>
</dbReference>
<organism evidence="3 4">
    <name type="scientific">Saponaria officinalis</name>
    <name type="common">Common soapwort</name>
    <name type="synonym">Lychnis saponaria</name>
    <dbReference type="NCBI Taxonomy" id="3572"/>
    <lineage>
        <taxon>Eukaryota</taxon>
        <taxon>Viridiplantae</taxon>
        <taxon>Streptophyta</taxon>
        <taxon>Embryophyta</taxon>
        <taxon>Tracheophyta</taxon>
        <taxon>Spermatophyta</taxon>
        <taxon>Magnoliopsida</taxon>
        <taxon>eudicotyledons</taxon>
        <taxon>Gunneridae</taxon>
        <taxon>Pentapetalae</taxon>
        <taxon>Caryophyllales</taxon>
        <taxon>Caryophyllaceae</taxon>
        <taxon>Caryophylleae</taxon>
        <taxon>Saponaria</taxon>
    </lineage>
</organism>
<gene>
    <name evidence="3" type="ORF">RND81_03G157300</name>
</gene>
<feature type="domain" description="F-box" evidence="1">
    <location>
        <begin position="5"/>
        <end position="43"/>
    </location>
</feature>
<dbReference type="InterPro" id="IPR005174">
    <property type="entry name" value="KIB1-4_b-propeller"/>
</dbReference>
<evidence type="ECO:0000259" key="1">
    <source>
        <dbReference type="Pfam" id="PF00646"/>
    </source>
</evidence>
<dbReference type="InterPro" id="IPR050942">
    <property type="entry name" value="F-box_BR-signaling"/>
</dbReference>
<dbReference type="SUPFAM" id="SSF81383">
    <property type="entry name" value="F-box domain"/>
    <property type="match status" value="1"/>
</dbReference>
<evidence type="ECO:0000313" key="4">
    <source>
        <dbReference type="Proteomes" id="UP001443914"/>
    </source>
</evidence>
<sequence length="398" mass="45469">MAADWSSLPIDLLSAIALELETVEGLIYFSAVCRSWNHASSSIKHLWEGDSVPWLLLAEKNKENPDCIRKIFNLDNNKCYKLNLPETFGARCWGSPYGCIAMVGRDLNVQLFNPITKVKLQFPSCETVPHPPEYFDGIRHGEDYYQWCLRDFVNKLIVIKVSQDDDHEFVIAILYDCHDLAFARHGDQSWASVLTPKDGGEAVVDLVTVNNCVLGLCVDGAILFWKANELLGRELVKPMKFSPSNLENFDWDLGIQLRYFVHSGSDFLMVIRYKCIELNSNRNDYDCDTVFQTCQFEVYKLKGEIWEETEDIGSEALFVGCNQSMSVSVTVTMSECLQPNCIYFTNDRTCCWNLMTELGGYDMGVYDIKSGEICRFYEGDDTHSSFCPPIWFAPDFRK</sequence>
<dbReference type="EMBL" id="JBDFQZ010000003">
    <property type="protein sequence ID" value="KAK9742231.1"/>
    <property type="molecule type" value="Genomic_DNA"/>
</dbReference>
<keyword evidence="4" id="KW-1185">Reference proteome</keyword>
<evidence type="ECO:0008006" key="5">
    <source>
        <dbReference type="Google" id="ProtNLM"/>
    </source>
</evidence>
<dbReference type="PANTHER" id="PTHR44259:SF107">
    <property type="entry name" value="F-BOX PROTEIN SKIP23-LIKE"/>
    <property type="match status" value="1"/>
</dbReference>
<comment type="caution">
    <text evidence="3">The sequence shown here is derived from an EMBL/GenBank/DDBJ whole genome shotgun (WGS) entry which is preliminary data.</text>
</comment>
<dbReference type="Pfam" id="PF00646">
    <property type="entry name" value="F-box"/>
    <property type="match status" value="1"/>
</dbReference>
<dbReference type="InterPro" id="IPR001810">
    <property type="entry name" value="F-box_dom"/>
</dbReference>
<dbReference type="Pfam" id="PF03478">
    <property type="entry name" value="Beta-prop_KIB1-4"/>
    <property type="match status" value="1"/>
</dbReference>
<dbReference type="PANTHER" id="PTHR44259">
    <property type="entry name" value="OS07G0183000 PROTEIN-RELATED"/>
    <property type="match status" value="1"/>
</dbReference>
<dbReference type="InterPro" id="IPR036047">
    <property type="entry name" value="F-box-like_dom_sf"/>
</dbReference>
<protein>
    <recommendedName>
        <fullName evidence="5">F-box domain-containing protein</fullName>
    </recommendedName>
</protein>
<feature type="domain" description="KIB1-4 beta-propeller" evidence="2">
    <location>
        <begin position="72"/>
        <end position="367"/>
    </location>
</feature>
<name>A0AAW1M7D7_SAPOF</name>
<proteinExistence type="predicted"/>
<evidence type="ECO:0000313" key="3">
    <source>
        <dbReference type="EMBL" id="KAK9742231.1"/>
    </source>
</evidence>
<reference evidence="3" key="1">
    <citation type="submission" date="2024-03" db="EMBL/GenBank/DDBJ databases">
        <title>WGS assembly of Saponaria officinalis var. Norfolk2.</title>
        <authorList>
            <person name="Jenkins J."/>
            <person name="Shu S."/>
            <person name="Grimwood J."/>
            <person name="Barry K."/>
            <person name="Goodstein D."/>
            <person name="Schmutz J."/>
            <person name="Leebens-Mack J."/>
            <person name="Osbourn A."/>
        </authorList>
    </citation>
    <scope>NUCLEOTIDE SEQUENCE [LARGE SCALE GENOMIC DNA]</scope>
    <source>
        <strain evidence="3">JIC</strain>
    </source>
</reference>
<accession>A0AAW1M7D7</accession>